<dbReference type="InterPro" id="IPR004482">
    <property type="entry name" value="Mg_chelat-rel"/>
</dbReference>
<dbReference type="NCBIfam" id="TIGR00368">
    <property type="entry name" value="YifB family Mg chelatase-like AAA ATPase"/>
    <property type="match status" value="1"/>
</dbReference>
<feature type="domain" description="AAA+ ATPase" evidence="4">
    <location>
        <begin position="211"/>
        <end position="355"/>
    </location>
</feature>
<reference evidence="6" key="1">
    <citation type="submission" date="2014-12" db="EMBL/GenBank/DDBJ databases">
        <title>Genome sequence of Clostridium beijerinckii strain 59B.</title>
        <authorList>
            <person name="Little G.T."/>
            <person name="Minton N.P."/>
        </authorList>
    </citation>
    <scope>NUCLEOTIDE SEQUENCE [LARGE SCALE GENOMIC DNA]</scope>
    <source>
        <strain evidence="6">59B</strain>
    </source>
</reference>
<dbReference type="RefSeq" id="WP_041894968.1">
    <property type="nucleotide sequence ID" value="NZ_CP010086.2"/>
</dbReference>
<dbReference type="InterPro" id="IPR003593">
    <property type="entry name" value="AAA+_ATPase"/>
</dbReference>
<evidence type="ECO:0000313" key="5">
    <source>
        <dbReference type="EMBL" id="AJG97923.1"/>
    </source>
</evidence>
<dbReference type="GO" id="GO:0005524">
    <property type="term" value="F:ATP binding"/>
    <property type="evidence" value="ECO:0007669"/>
    <property type="project" value="UniProtKB-KW"/>
</dbReference>
<evidence type="ECO:0000256" key="2">
    <source>
        <dbReference type="ARBA" id="ARBA00022741"/>
    </source>
</evidence>
<evidence type="ECO:0000256" key="1">
    <source>
        <dbReference type="ARBA" id="ARBA00006354"/>
    </source>
</evidence>
<proteinExistence type="inferred from homology"/>
<gene>
    <name evidence="5" type="ORF">LF65_01310</name>
</gene>
<dbReference type="CDD" id="cd00009">
    <property type="entry name" value="AAA"/>
    <property type="match status" value="1"/>
</dbReference>
<dbReference type="GO" id="GO:0003677">
    <property type="term" value="F:DNA binding"/>
    <property type="evidence" value="ECO:0007669"/>
    <property type="project" value="InterPro"/>
</dbReference>
<dbReference type="InterPro" id="IPR027417">
    <property type="entry name" value="P-loop_NTPase"/>
</dbReference>
<sequence length="506" mass="57489">MAVKIISATHNGLEGFLIKVEVDISKGLPVFNIVGLPDTSVKEAKERVRAAILNCGFEFPLGRITINLAPADVRKIGSLLDLPIAIGILMESNQICRKNLEDYIIFGELSLFGELKGVKGTIPIIIEGARKEIRKFIFPYENLEESYYFKNVEYYPLKSLKEVVSHITYEDMLPYEMDEDGKDEEILDSPDYGDIIGQYSSKRALEIAAAGKHNIILYGEPGCGKTMLAKALISILPSLSQEELIEIAQIYSACGLMTRISRLNRPFRAPHHTTTRIALIGGGKEIRPGEITLAHNGVLFLDEILEFKKDVLESLREPLEEKNVNINRLSGSYQMPADFLLIGAFNPVENNEDKDFNDSKYYLNTKITKYSKKFSSALLDRIDILNYVPRLNYDEIENKKDSYDSKAMKENVLRAREIQKLRFKNTVYKYNSDIKGKDIFEICRVSKKCSELLKKYYNTSSVSLRGYGKVIKLARTIADIDNQKDILEFHILEAFSYRKNINGEII</sequence>
<dbReference type="Pfam" id="PF01078">
    <property type="entry name" value="Mg_chelatase"/>
    <property type="match status" value="1"/>
</dbReference>
<dbReference type="SMART" id="SM00382">
    <property type="entry name" value="AAA"/>
    <property type="match status" value="1"/>
</dbReference>
<dbReference type="Proteomes" id="UP000031866">
    <property type="component" value="Chromosome"/>
</dbReference>
<dbReference type="SUPFAM" id="SSF54211">
    <property type="entry name" value="Ribosomal protein S5 domain 2-like"/>
    <property type="match status" value="1"/>
</dbReference>
<dbReference type="KEGG" id="cbei:LF65_01310"/>
<dbReference type="InterPro" id="IPR001208">
    <property type="entry name" value="MCM_dom"/>
</dbReference>
<dbReference type="PANTHER" id="PTHR32039:SF7">
    <property type="entry name" value="COMPETENCE PROTEIN COMM"/>
    <property type="match status" value="1"/>
</dbReference>
<accession>A0A0B5QMA6</accession>
<protein>
    <submittedName>
        <fullName evidence="5">Magnesium chelatase</fullName>
    </submittedName>
</protein>
<evidence type="ECO:0000313" key="6">
    <source>
        <dbReference type="Proteomes" id="UP000031866"/>
    </source>
</evidence>
<dbReference type="AlphaFoldDB" id="A0A0B5QMA6"/>
<dbReference type="InterPro" id="IPR014721">
    <property type="entry name" value="Ribsml_uS5_D2-typ_fold_subgr"/>
</dbReference>
<dbReference type="InterPro" id="IPR020568">
    <property type="entry name" value="Ribosomal_Su5_D2-typ_SF"/>
</dbReference>
<dbReference type="InterPro" id="IPR000523">
    <property type="entry name" value="Mg_chelatse_chII-like_cat_dom"/>
</dbReference>
<dbReference type="Gene3D" id="3.40.50.300">
    <property type="entry name" value="P-loop containing nucleotide triphosphate hydrolases"/>
    <property type="match status" value="1"/>
</dbReference>
<dbReference type="PRINTS" id="PR01657">
    <property type="entry name" value="MCMFAMILY"/>
</dbReference>
<dbReference type="InterPro" id="IPR045006">
    <property type="entry name" value="CHLI-like"/>
</dbReference>
<dbReference type="Pfam" id="PF13335">
    <property type="entry name" value="Mg_chelatase_C"/>
    <property type="match status" value="1"/>
</dbReference>
<dbReference type="InterPro" id="IPR025158">
    <property type="entry name" value="Mg_chelat-rel_C"/>
</dbReference>
<comment type="similarity">
    <text evidence="1">Belongs to the Mg-chelatase subunits D/I family. ComM subfamily.</text>
</comment>
<dbReference type="OrthoDB" id="9813147at2"/>
<keyword evidence="3" id="KW-0067">ATP-binding</keyword>
<name>A0A0B5QMA6_CLOBE</name>
<organism evidence="5 6">
    <name type="scientific">Clostridium beijerinckii</name>
    <name type="common">Clostridium MP</name>
    <dbReference type="NCBI Taxonomy" id="1520"/>
    <lineage>
        <taxon>Bacteria</taxon>
        <taxon>Bacillati</taxon>
        <taxon>Bacillota</taxon>
        <taxon>Clostridia</taxon>
        <taxon>Eubacteriales</taxon>
        <taxon>Clostridiaceae</taxon>
        <taxon>Clostridium</taxon>
    </lineage>
</organism>
<evidence type="ECO:0000259" key="4">
    <source>
        <dbReference type="SMART" id="SM00382"/>
    </source>
</evidence>
<dbReference type="Pfam" id="PF13541">
    <property type="entry name" value="ChlI"/>
    <property type="match status" value="1"/>
</dbReference>
<dbReference type="SUPFAM" id="SSF52540">
    <property type="entry name" value="P-loop containing nucleoside triphosphate hydrolases"/>
    <property type="match status" value="1"/>
</dbReference>
<keyword evidence="2" id="KW-0547">Nucleotide-binding</keyword>
<dbReference type="PANTHER" id="PTHR32039">
    <property type="entry name" value="MAGNESIUM-CHELATASE SUBUNIT CHLI"/>
    <property type="match status" value="1"/>
</dbReference>
<dbReference type="STRING" id="1520.LF65_01310"/>
<dbReference type="Gene3D" id="3.30.230.10">
    <property type="match status" value="1"/>
</dbReference>
<dbReference type="EMBL" id="CP010086">
    <property type="protein sequence ID" value="AJG97923.1"/>
    <property type="molecule type" value="Genomic_DNA"/>
</dbReference>
<evidence type="ECO:0000256" key="3">
    <source>
        <dbReference type="ARBA" id="ARBA00022840"/>
    </source>
</evidence>